<evidence type="ECO:0000256" key="2">
    <source>
        <dbReference type="ARBA" id="ARBA00022737"/>
    </source>
</evidence>
<evidence type="ECO:0000313" key="4">
    <source>
        <dbReference type="EMBL" id="KAJ3685793.1"/>
    </source>
</evidence>
<name>A0AAD5Z277_9POAL</name>
<accession>A0AAD5Z277</accession>
<keyword evidence="5" id="KW-1185">Reference proteome</keyword>
<keyword evidence="1" id="KW-0880">Kelch repeat</keyword>
<dbReference type="SUPFAM" id="SSF81383">
    <property type="entry name" value="F-box domain"/>
    <property type="match status" value="1"/>
</dbReference>
<sequence>MDSMSMDTDGTHVPIIPGLPDEISLLCLARVPRCHHIILSCVSKTWRALLGSQEFLQTRQKYNWQETWVYALCKDNSKWNTVLCVLEPHRLMRSWKLICIVPTPCPKRDGMAVETIGERLYLLGGCGLSENATDDVYCYNTSIFHWERVAPMPMARCFFVSASLDNKLFVTSGLGLTDLSPNSWDVYDPSSNTWHSHKNPMLTSDIVKFIAFDGKLYTIHKTAWNNVRFAGVYHPSMQMWHGTKNEIARQAVGPTAVVCGSLFSLEESCGGKKLMMWREESNSWDTLARLSDQPAKPPCLLLGMDQSVYVVGKGFGSIVVSADKAINGAGMGVFACKSLCPRPDLMDLSILSCHSVTI</sequence>
<dbReference type="Proteomes" id="UP001210211">
    <property type="component" value="Unassembled WGS sequence"/>
</dbReference>
<organism evidence="4 5">
    <name type="scientific">Rhynchospora tenuis</name>
    <dbReference type="NCBI Taxonomy" id="198213"/>
    <lineage>
        <taxon>Eukaryota</taxon>
        <taxon>Viridiplantae</taxon>
        <taxon>Streptophyta</taxon>
        <taxon>Embryophyta</taxon>
        <taxon>Tracheophyta</taxon>
        <taxon>Spermatophyta</taxon>
        <taxon>Magnoliopsida</taxon>
        <taxon>Liliopsida</taxon>
        <taxon>Poales</taxon>
        <taxon>Cyperaceae</taxon>
        <taxon>Cyperoideae</taxon>
        <taxon>Rhynchosporeae</taxon>
        <taxon>Rhynchospora</taxon>
    </lineage>
</organism>
<dbReference type="SUPFAM" id="SSF117281">
    <property type="entry name" value="Kelch motif"/>
    <property type="match status" value="1"/>
</dbReference>
<keyword evidence="2" id="KW-0677">Repeat</keyword>
<gene>
    <name evidence="4" type="ORF">LUZ61_014957</name>
</gene>
<reference evidence="4 5" key="1">
    <citation type="journal article" date="2022" name="Cell">
        <title>Repeat-based holocentromeres influence genome architecture and karyotype evolution.</title>
        <authorList>
            <person name="Hofstatter P.G."/>
            <person name="Thangavel G."/>
            <person name="Lux T."/>
            <person name="Neumann P."/>
            <person name="Vondrak T."/>
            <person name="Novak P."/>
            <person name="Zhang M."/>
            <person name="Costa L."/>
            <person name="Castellani M."/>
            <person name="Scott A."/>
            <person name="Toegelov H."/>
            <person name="Fuchs J."/>
            <person name="Mata-Sucre Y."/>
            <person name="Dias Y."/>
            <person name="Vanzela A.L.L."/>
            <person name="Huettel B."/>
            <person name="Almeida C.C.S."/>
            <person name="Simkova H."/>
            <person name="Souza G."/>
            <person name="Pedrosa-Harand A."/>
            <person name="Macas J."/>
            <person name="Mayer K.F.X."/>
            <person name="Houben A."/>
            <person name="Marques A."/>
        </authorList>
    </citation>
    <scope>NUCLEOTIDE SEQUENCE [LARGE SCALE GENOMIC DNA]</scope>
    <source>
        <strain evidence="4">RhyTen1mFocal</strain>
    </source>
</reference>
<dbReference type="CDD" id="cd22152">
    <property type="entry name" value="F-box_AtAFR-like"/>
    <property type="match status" value="1"/>
</dbReference>
<dbReference type="SMART" id="SM00256">
    <property type="entry name" value="FBOX"/>
    <property type="match status" value="1"/>
</dbReference>
<dbReference type="PANTHER" id="PTHR46344">
    <property type="entry name" value="OS02G0202900 PROTEIN"/>
    <property type="match status" value="1"/>
</dbReference>
<protein>
    <recommendedName>
        <fullName evidence="3">F-box domain-containing protein</fullName>
    </recommendedName>
</protein>
<dbReference type="PANTHER" id="PTHR46344:SF26">
    <property type="entry name" value="F-BOX DOMAIN-CONTAINING PROTEIN"/>
    <property type="match status" value="1"/>
</dbReference>
<dbReference type="AlphaFoldDB" id="A0AAD5Z277"/>
<evidence type="ECO:0000313" key="5">
    <source>
        <dbReference type="Proteomes" id="UP001210211"/>
    </source>
</evidence>
<dbReference type="Pfam" id="PF00646">
    <property type="entry name" value="F-box"/>
    <property type="match status" value="1"/>
</dbReference>
<dbReference type="InterPro" id="IPR006652">
    <property type="entry name" value="Kelch_1"/>
</dbReference>
<evidence type="ECO:0000259" key="3">
    <source>
        <dbReference type="SMART" id="SM00256"/>
    </source>
</evidence>
<proteinExistence type="predicted"/>
<comment type="caution">
    <text evidence="4">The sequence shown here is derived from an EMBL/GenBank/DDBJ whole genome shotgun (WGS) entry which is preliminary data.</text>
</comment>
<dbReference type="InterPro" id="IPR015915">
    <property type="entry name" value="Kelch-typ_b-propeller"/>
</dbReference>
<dbReference type="InterPro" id="IPR036047">
    <property type="entry name" value="F-box-like_dom_sf"/>
</dbReference>
<feature type="domain" description="F-box" evidence="3">
    <location>
        <begin position="19"/>
        <end position="59"/>
    </location>
</feature>
<evidence type="ECO:0000256" key="1">
    <source>
        <dbReference type="ARBA" id="ARBA00022441"/>
    </source>
</evidence>
<dbReference type="SMART" id="SM00612">
    <property type="entry name" value="Kelch"/>
    <property type="match status" value="1"/>
</dbReference>
<dbReference type="InterPro" id="IPR001810">
    <property type="entry name" value="F-box_dom"/>
</dbReference>
<dbReference type="Gene3D" id="2.120.10.80">
    <property type="entry name" value="Kelch-type beta propeller"/>
    <property type="match status" value="1"/>
</dbReference>
<dbReference type="Pfam" id="PF01344">
    <property type="entry name" value="Kelch_1"/>
    <property type="match status" value="1"/>
</dbReference>
<dbReference type="EMBL" id="JAMRDG010000002">
    <property type="protein sequence ID" value="KAJ3685793.1"/>
    <property type="molecule type" value="Genomic_DNA"/>
</dbReference>